<keyword evidence="4" id="KW-0472">Membrane</keyword>
<gene>
    <name evidence="6" type="ORF">DGAL_LOCUS15746</name>
</gene>
<accession>A0A8J2S041</accession>
<evidence type="ECO:0000313" key="6">
    <source>
        <dbReference type="EMBL" id="CAH0112039.1"/>
    </source>
</evidence>
<evidence type="ECO:0000256" key="4">
    <source>
        <dbReference type="SAM" id="Phobius"/>
    </source>
</evidence>
<keyword evidence="4" id="KW-0812">Transmembrane</keyword>
<protein>
    <recommendedName>
        <fullName evidence="5">Phospholipid/glycerol acyltransferase domain-containing protein</fullName>
    </recommendedName>
</protein>
<comment type="similarity">
    <text evidence="1">Belongs to the 1-acyl-sn-glycerol-3-phosphate acyltransferase family.</text>
</comment>
<evidence type="ECO:0000259" key="5">
    <source>
        <dbReference type="SMART" id="SM00563"/>
    </source>
</evidence>
<dbReference type="SMART" id="SM00563">
    <property type="entry name" value="PlsC"/>
    <property type="match status" value="1"/>
</dbReference>
<proteinExistence type="inferred from homology"/>
<keyword evidence="7" id="KW-1185">Reference proteome</keyword>
<organism evidence="6 7">
    <name type="scientific">Daphnia galeata</name>
    <dbReference type="NCBI Taxonomy" id="27404"/>
    <lineage>
        <taxon>Eukaryota</taxon>
        <taxon>Metazoa</taxon>
        <taxon>Ecdysozoa</taxon>
        <taxon>Arthropoda</taxon>
        <taxon>Crustacea</taxon>
        <taxon>Branchiopoda</taxon>
        <taxon>Diplostraca</taxon>
        <taxon>Cladocera</taxon>
        <taxon>Anomopoda</taxon>
        <taxon>Daphniidae</taxon>
        <taxon>Daphnia</taxon>
    </lineage>
</organism>
<reference evidence="6" key="1">
    <citation type="submission" date="2021-11" db="EMBL/GenBank/DDBJ databases">
        <authorList>
            <person name="Schell T."/>
        </authorList>
    </citation>
    <scope>NUCLEOTIDE SEQUENCE</scope>
    <source>
        <strain evidence="6">M5</strain>
    </source>
</reference>
<dbReference type="InterPro" id="IPR002123">
    <property type="entry name" value="Plipid/glycerol_acylTrfase"/>
</dbReference>
<dbReference type="Proteomes" id="UP000789390">
    <property type="component" value="Unassembled WGS sequence"/>
</dbReference>
<dbReference type="GO" id="GO:0003841">
    <property type="term" value="F:1-acylglycerol-3-phosphate O-acyltransferase activity"/>
    <property type="evidence" value="ECO:0007669"/>
    <property type="project" value="TreeGrafter"/>
</dbReference>
<keyword evidence="3" id="KW-0012">Acyltransferase</keyword>
<dbReference type="EMBL" id="CAKKLH010000321">
    <property type="protein sequence ID" value="CAH0112039.1"/>
    <property type="molecule type" value="Genomic_DNA"/>
</dbReference>
<dbReference type="Pfam" id="PF16076">
    <property type="entry name" value="Acyltransf_C"/>
    <property type="match status" value="1"/>
</dbReference>
<evidence type="ECO:0000313" key="7">
    <source>
        <dbReference type="Proteomes" id="UP000789390"/>
    </source>
</evidence>
<comment type="caution">
    <text evidence="6">The sequence shown here is derived from an EMBL/GenBank/DDBJ whole genome shotgun (WGS) entry which is preliminary data.</text>
</comment>
<dbReference type="GO" id="GO:0012505">
    <property type="term" value="C:endomembrane system"/>
    <property type="evidence" value="ECO:0007669"/>
    <property type="project" value="TreeGrafter"/>
</dbReference>
<feature type="transmembrane region" description="Helical" evidence="4">
    <location>
        <begin position="321"/>
        <end position="343"/>
    </location>
</feature>
<dbReference type="OrthoDB" id="189226at2759"/>
<evidence type="ECO:0000256" key="1">
    <source>
        <dbReference type="ARBA" id="ARBA00008655"/>
    </source>
</evidence>
<evidence type="ECO:0000256" key="3">
    <source>
        <dbReference type="ARBA" id="ARBA00023315"/>
    </source>
</evidence>
<dbReference type="PANTHER" id="PTHR10983:SF24">
    <property type="entry name" value="1-ACYLGLYCEROL-3-PHOSPHATE O-ACYLTRANSFERASE 3, ISOFORM E-RELATED"/>
    <property type="match status" value="1"/>
</dbReference>
<name>A0A8J2S041_9CRUS</name>
<dbReference type="SUPFAM" id="SSF69593">
    <property type="entry name" value="Glycerol-3-phosphate (1)-acyltransferase"/>
    <property type="match status" value="1"/>
</dbReference>
<dbReference type="AlphaFoldDB" id="A0A8J2S041"/>
<keyword evidence="2" id="KW-0808">Transferase</keyword>
<feature type="transmembrane region" description="Helical" evidence="4">
    <location>
        <begin position="349"/>
        <end position="368"/>
    </location>
</feature>
<feature type="domain" description="Phospholipid/glycerol acyltransferase" evidence="5">
    <location>
        <begin position="93"/>
        <end position="215"/>
    </location>
</feature>
<keyword evidence="4" id="KW-1133">Transmembrane helix</keyword>
<dbReference type="PANTHER" id="PTHR10983">
    <property type="entry name" value="1-ACYLGLYCEROL-3-PHOSPHATE ACYLTRANSFERASE-RELATED"/>
    <property type="match status" value="1"/>
</dbReference>
<sequence length="391" mass="44309">MVPSINFKEGVSFAGFVVIGLNFLISGLLINFVQLLLWVSLKPLSPTLFRKINYYFTYAVWGQMEFLAEWWSSSTCTIFTDDETWAKMGSEHAILLLNHSYEVDWLFSWFLCEHVRMLGSAKAFVKKSFKKVPIIGWTAFFSENAFLERSWEKDKSTLENQISDLSNCPDPVMLHVFAEGTRYTPAKHAASVEFAQKTGLLPLKHLLVPRTKGFVLSIEKLRGKFPVIYCATMVFDIKEAAAPVFKSLVLGRPIAAEVLIERIPLDDIPEDSDKAANWLHQNYHHKDKMIDIFKTEGKFPTSLPGRHFNGPIRSRYRPRRLWTLLTIVITSCLTLPPVFNAFYSLFCSGFVNIIIGVVLLGLVIVALLKLMDLSSASKGSEYGHSPRTKAN</sequence>
<dbReference type="CDD" id="cd07990">
    <property type="entry name" value="LPLAT_LCLAT1-like"/>
    <property type="match status" value="1"/>
</dbReference>
<feature type="transmembrane region" description="Helical" evidence="4">
    <location>
        <begin position="12"/>
        <end position="41"/>
    </location>
</feature>
<dbReference type="Pfam" id="PF01553">
    <property type="entry name" value="Acyltransferase"/>
    <property type="match status" value="1"/>
</dbReference>
<evidence type="ECO:0000256" key="2">
    <source>
        <dbReference type="ARBA" id="ARBA00022679"/>
    </source>
</evidence>
<dbReference type="InterPro" id="IPR032098">
    <property type="entry name" value="Acyltransf_C"/>
</dbReference>